<proteinExistence type="inferred from homology"/>
<reference evidence="2 3" key="1">
    <citation type="submission" date="2018-04" db="EMBL/GenBank/DDBJ databases">
        <title>Genome sequence of Buchnera aphidicola from Melaphis sacchari.</title>
        <authorList>
            <person name="Geib S.M."/>
            <person name="Palmer N.A."/>
            <person name="Sattler S.E."/>
            <person name="Sarath G."/>
        </authorList>
    </citation>
    <scope>NUCLEOTIDE SEQUENCE [LARGE SCALE GENOMIC DNA]</scope>
    <source>
        <strain evidence="2 3">LSU</strain>
    </source>
</reference>
<dbReference type="Proteomes" id="UP000244884">
    <property type="component" value="Chromosome"/>
</dbReference>
<comment type="similarity">
    <text evidence="1">Belongs to the BolA/IbaG family.</text>
</comment>
<protein>
    <submittedName>
        <fullName evidence="2">BolA family transcriptional regulator</fullName>
    </submittedName>
</protein>
<evidence type="ECO:0000256" key="1">
    <source>
        <dbReference type="RuleBase" id="RU003860"/>
    </source>
</evidence>
<evidence type="ECO:0000313" key="3">
    <source>
        <dbReference type="Proteomes" id="UP000244884"/>
    </source>
</evidence>
<dbReference type="RefSeq" id="WP_158341108.1">
    <property type="nucleotide sequence ID" value="NZ_CP029161.1"/>
</dbReference>
<evidence type="ECO:0000313" key="2">
    <source>
        <dbReference type="EMBL" id="AWH90338.1"/>
    </source>
</evidence>
<dbReference type="Pfam" id="PF01722">
    <property type="entry name" value="BolA"/>
    <property type="match status" value="1"/>
</dbReference>
<name>A0A2U8DER8_9GAMM</name>
<dbReference type="SUPFAM" id="SSF82657">
    <property type="entry name" value="BolA-like"/>
    <property type="match status" value="1"/>
</dbReference>
<organism evidence="2 3">
    <name type="scientific">Buchnera aphidicola</name>
    <name type="common">Melanaphis sacchari</name>
    <dbReference type="NCBI Taxonomy" id="2173854"/>
    <lineage>
        <taxon>Bacteria</taxon>
        <taxon>Pseudomonadati</taxon>
        <taxon>Pseudomonadota</taxon>
        <taxon>Gammaproteobacteria</taxon>
        <taxon>Enterobacterales</taxon>
        <taxon>Erwiniaceae</taxon>
        <taxon>Buchnera</taxon>
    </lineage>
</organism>
<gene>
    <name evidence="2" type="ORF">DD681_00685</name>
</gene>
<dbReference type="InterPro" id="IPR002634">
    <property type="entry name" value="BolA"/>
</dbReference>
<dbReference type="AlphaFoldDB" id="A0A2U8DER8"/>
<accession>A0A2U8DER8</accession>
<sequence>MSLKKIENYLKDNVKTYFFKIFDDSKFHNRIYNQNILTHIKIIIVSDDFLNKNYVLRHQMIFEHLKKINKKKIYSITLYTYTLNEWNIKKKIDFKSTKCIKIN</sequence>
<dbReference type="InterPro" id="IPR036065">
    <property type="entry name" value="BolA-like_sf"/>
</dbReference>
<dbReference type="PIRSF" id="PIRSF003113">
    <property type="entry name" value="BolA"/>
    <property type="match status" value="1"/>
</dbReference>
<dbReference type="EMBL" id="CP029161">
    <property type="protein sequence ID" value="AWH90338.1"/>
    <property type="molecule type" value="Genomic_DNA"/>
</dbReference>
<dbReference type="Gene3D" id="3.30.300.90">
    <property type="entry name" value="BolA-like"/>
    <property type="match status" value="1"/>
</dbReference>
<dbReference type="OrthoDB" id="9801469at2"/>